<dbReference type="Proteomes" id="UP001352852">
    <property type="component" value="Unassembled WGS sequence"/>
</dbReference>
<dbReference type="EMBL" id="JAHUTJ010001863">
    <property type="protein sequence ID" value="MED6264912.1"/>
    <property type="molecule type" value="Genomic_DNA"/>
</dbReference>
<protein>
    <submittedName>
        <fullName evidence="1">Uncharacterized protein</fullName>
    </submittedName>
</protein>
<proteinExistence type="predicted"/>
<keyword evidence="2" id="KW-1185">Reference proteome</keyword>
<evidence type="ECO:0000313" key="2">
    <source>
        <dbReference type="Proteomes" id="UP001352852"/>
    </source>
</evidence>
<comment type="caution">
    <text evidence="1">The sequence shown here is derived from an EMBL/GenBank/DDBJ whole genome shotgun (WGS) entry which is preliminary data.</text>
</comment>
<gene>
    <name evidence="1" type="ORF">CHARACLAT_020061</name>
</gene>
<evidence type="ECO:0000313" key="1">
    <source>
        <dbReference type="EMBL" id="MED6264912.1"/>
    </source>
</evidence>
<accession>A0ABU7CPQ1</accession>
<name>A0ABU7CPQ1_9TELE</name>
<organism evidence="1 2">
    <name type="scientific">Characodon lateralis</name>
    <dbReference type="NCBI Taxonomy" id="208331"/>
    <lineage>
        <taxon>Eukaryota</taxon>
        <taxon>Metazoa</taxon>
        <taxon>Chordata</taxon>
        <taxon>Craniata</taxon>
        <taxon>Vertebrata</taxon>
        <taxon>Euteleostomi</taxon>
        <taxon>Actinopterygii</taxon>
        <taxon>Neopterygii</taxon>
        <taxon>Teleostei</taxon>
        <taxon>Neoteleostei</taxon>
        <taxon>Acanthomorphata</taxon>
        <taxon>Ovalentaria</taxon>
        <taxon>Atherinomorphae</taxon>
        <taxon>Cyprinodontiformes</taxon>
        <taxon>Goodeidae</taxon>
        <taxon>Characodon</taxon>
    </lineage>
</organism>
<sequence length="245" mass="27669">MPRLCKAVIKANGGYSDRSKFVTKVCHKIFSLCSRWRTHAFSLPPSCLLLHLLLSVFFSDPHFTYLPNLQIMDLVSWSLNAIDHIFSTGRRGKGESSCPAGTFFSGYTMDSWQQWKIVCWTTVEDAEDVYIFGFLIAGFLLFGADDYLTYRVSSKTWAAVQSIPKLPAMLDGICRAINAQTELLRELSCKLDTVLEQNCSLDKKRLLDSEVKGFNHGEGCSLENCGKSQKFEYLDSQLRDNSKNS</sequence>
<reference evidence="1 2" key="1">
    <citation type="submission" date="2021-06" db="EMBL/GenBank/DDBJ databases">
        <authorList>
            <person name="Palmer J.M."/>
        </authorList>
    </citation>
    <scope>NUCLEOTIDE SEQUENCE [LARGE SCALE GENOMIC DNA]</scope>
    <source>
        <strain evidence="1 2">CL_MEX2019</strain>
        <tissue evidence="1">Muscle</tissue>
    </source>
</reference>